<evidence type="ECO:0000256" key="1">
    <source>
        <dbReference type="ARBA" id="ARBA00004123"/>
    </source>
</evidence>
<evidence type="ECO:0000256" key="3">
    <source>
        <dbReference type="SAM" id="MobiDB-lite"/>
    </source>
</evidence>
<protein>
    <recommendedName>
        <fullName evidence="4">Transcription factor CBF/NF-Y/archaeal histone domain-containing protein</fullName>
    </recommendedName>
</protein>
<feature type="region of interest" description="Disordered" evidence="3">
    <location>
        <begin position="188"/>
        <end position="229"/>
    </location>
</feature>
<dbReference type="Proteomes" id="UP001374584">
    <property type="component" value="Unassembled WGS sequence"/>
</dbReference>
<evidence type="ECO:0000259" key="4">
    <source>
        <dbReference type="Pfam" id="PF00808"/>
    </source>
</evidence>
<dbReference type="Gene3D" id="1.10.20.10">
    <property type="entry name" value="Histone, subunit A"/>
    <property type="match status" value="1"/>
</dbReference>
<dbReference type="EMBL" id="JAYMYR010000003">
    <property type="protein sequence ID" value="KAK7372713.1"/>
    <property type="molecule type" value="Genomic_DNA"/>
</dbReference>
<feature type="domain" description="Transcription factor CBF/NF-Y/archaeal histone" evidence="4">
    <location>
        <begin position="69"/>
        <end position="107"/>
    </location>
</feature>
<evidence type="ECO:0000313" key="6">
    <source>
        <dbReference type="Proteomes" id="UP001374584"/>
    </source>
</evidence>
<evidence type="ECO:0000256" key="2">
    <source>
        <dbReference type="ARBA" id="ARBA00023242"/>
    </source>
</evidence>
<accession>A0AAN9NN77</accession>
<dbReference type="PANTHER" id="PTHR10252">
    <property type="entry name" value="HISTONE-LIKE TRANSCRIPTION FACTOR CCAAT-RELATED"/>
    <property type="match status" value="1"/>
</dbReference>
<dbReference type="GO" id="GO:0016251">
    <property type="term" value="F:RNA polymerase II general transcription initiation factor activity"/>
    <property type="evidence" value="ECO:0007669"/>
    <property type="project" value="TreeGrafter"/>
</dbReference>
<dbReference type="SUPFAM" id="SSF47113">
    <property type="entry name" value="Histone-fold"/>
    <property type="match status" value="1"/>
</dbReference>
<feature type="compositionally biased region" description="Low complexity" evidence="3">
    <location>
        <begin position="253"/>
        <end position="265"/>
    </location>
</feature>
<proteinExistence type="predicted"/>
<evidence type="ECO:0000313" key="5">
    <source>
        <dbReference type="EMBL" id="KAK7372713.1"/>
    </source>
</evidence>
<dbReference type="GO" id="GO:0005634">
    <property type="term" value="C:nucleus"/>
    <property type="evidence" value="ECO:0007669"/>
    <property type="project" value="UniProtKB-SubCell"/>
</dbReference>
<dbReference type="Pfam" id="PF00808">
    <property type="entry name" value="CBFD_NFYB_HMF"/>
    <property type="match status" value="1"/>
</dbReference>
<dbReference type="AlphaFoldDB" id="A0AAN9NN77"/>
<dbReference type="GO" id="GO:0001046">
    <property type="term" value="F:core promoter sequence-specific DNA binding"/>
    <property type="evidence" value="ECO:0007669"/>
    <property type="project" value="TreeGrafter"/>
</dbReference>
<gene>
    <name evidence="5" type="ORF">VNO80_06100</name>
</gene>
<sequence>MHNSCNLLQLTIDYSTHNGSRGICSSLLICCCQKLSCTFHNFKNTKQHNPNCIRSSVAMTDYIRYLLQHAIAKSLELFLQDLCDRTYEITLRRGAKTMNAFHLKQCVQTFNVFDFLKDIVSKVPDLGGSVANGDDHTFKRRKVADDNDSHEAPKRSNRVIYQLYSITSSDVSINFSWSLDIQLAEEGEGAECEEDSDALKQNEKQTQSNESMEHASSPEEVKQTFPVSKPAQVSIRNFDLNMNPDENMDLLTSPTSVPTSSSAKSISEEKHDEYPGWSLSDMEKMTIDPIQLANINVRIDEDEEDYDEEL</sequence>
<feature type="region of interest" description="Disordered" evidence="3">
    <location>
        <begin position="253"/>
        <end position="277"/>
    </location>
</feature>
<dbReference type="InterPro" id="IPR009072">
    <property type="entry name" value="Histone-fold"/>
</dbReference>
<reference evidence="5 6" key="1">
    <citation type="submission" date="2024-01" db="EMBL/GenBank/DDBJ databases">
        <title>The genomes of 5 underutilized Papilionoideae crops provide insights into root nodulation and disease resistanc.</title>
        <authorList>
            <person name="Jiang F."/>
        </authorList>
    </citation>
    <scope>NUCLEOTIDE SEQUENCE [LARGE SCALE GENOMIC DNA]</scope>
    <source>
        <strain evidence="5">JINMINGXINNONG_FW02</strain>
        <tissue evidence="5">Leaves</tissue>
    </source>
</reference>
<organism evidence="5 6">
    <name type="scientific">Phaseolus coccineus</name>
    <name type="common">Scarlet runner bean</name>
    <name type="synonym">Phaseolus multiflorus</name>
    <dbReference type="NCBI Taxonomy" id="3886"/>
    <lineage>
        <taxon>Eukaryota</taxon>
        <taxon>Viridiplantae</taxon>
        <taxon>Streptophyta</taxon>
        <taxon>Embryophyta</taxon>
        <taxon>Tracheophyta</taxon>
        <taxon>Spermatophyta</taxon>
        <taxon>Magnoliopsida</taxon>
        <taxon>eudicotyledons</taxon>
        <taxon>Gunneridae</taxon>
        <taxon>Pentapetalae</taxon>
        <taxon>rosids</taxon>
        <taxon>fabids</taxon>
        <taxon>Fabales</taxon>
        <taxon>Fabaceae</taxon>
        <taxon>Papilionoideae</taxon>
        <taxon>50 kb inversion clade</taxon>
        <taxon>NPAAA clade</taxon>
        <taxon>indigoferoid/millettioid clade</taxon>
        <taxon>Phaseoleae</taxon>
        <taxon>Phaseolus</taxon>
    </lineage>
</organism>
<name>A0AAN9NN77_PHACN</name>
<comment type="caution">
    <text evidence="5">The sequence shown here is derived from an EMBL/GenBank/DDBJ whole genome shotgun (WGS) entry which is preliminary data.</text>
</comment>
<dbReference type="InterPro" id="IPR050568">
    <property type="entry name" value="Transcr_DNA_Rep_Reg"/>
</dbReference>
<feature type="compositionally biased region" description="Basic and acidic residues" evidence="3">
    <location>
        <begin position="211"/>
        <end position="222"/>
    </location>
</feature>
<dbReference type="PANTHER" id="PTHR10252:SF98">
    <property type="entry name" value="TRANSCRIPTION FACTOR CBF_NF-Y_ARCHAEAL HISTONE DOMAIN-CONTAINING PROTEIN"/>
    <property type="match status" value="1"/>
</dbReference>
<keyword evidence="2" id="KW-0539">Nucleus</keyword>
<comment type="subcellular location">
    <subcellularLocation>
        <location evidence="1">Nucleus</location>
    </subcellularLocation>
</comment>
<dbReference type="GO" id="GO:0046982">
    <property type="term" value="F:protein heterodimerization activity"/>
    <property type="evidence" value="ECO:0007669"/>
    <property type="project" value="InterPro"/>
</dbReference>
<dbReference type="InterPro" id="IPR003958">
    <property type="entry name" value="CBFA_NFYB_domain"/>
</dbReference>
<keyword evidence="6" id="KW-1185">Reference proteome</keyword>